<name>A0A0P0NY45_9CAUL</name>
<dbReference type="EMBL" id="CP013002">
    <property type="protein sequence ID" value="ALL13008.1"/>
    <property type="molecule type" value="Genomic_DNA"/>
</dbReference>
<reference evidence="1 2" key="1">
    <citation type="submission" date="2015-10" db="EMBL/GenBank/DDBJ databases">
        <title>Conservation of the essential genome among Caulobacter and Brevundimonas species.</title>
        <authorList>
            <person name="Scott D."/>
            <person name="Ely B."/>
        </authorList>
    </citation>
    <scope>NUCLEOTIDE SEQUENCE [LARGE SCALE GENOMIC DNA]</scope>
    <source>
        <strain evidence="1 2">CB4</strain>
    </source>
</reference>
<dbReference type="InterPro" id="IPR058532">
    <property type="entry name" value="YjbR/MT2646/Rv2570-like"/>
</dbReference>
<organism evidence="1 2">
    <name type="scientific">Caulobacter henricii</name>
    <dbReference type="NCBI Taxonomy" id="69395"/>
    <lineage>
        <taxon>Bacteria</taxon>
        <taxon>Pseudomonadati</taxon>
        <taxon>Pseudomonadota</taxon>
        <taxon>Alphaproteobacteria</taxon>
        <taxon>Caulobacterales</taxon>
        <taxon>Caulobacteraceae</taxon>
        <taxon>Caulobacter</taxon>
    </lineage>
</organism>
<gene>
    <name evidence="1" type="ORF">AQ619_06375</name>
</gene>
<proteinExistence type="predicted"/>
<sequence length="116" mass="12136">MTEDDFRRIALSLPGAIESAHMGTADFRVGRIFATLGYPDAAYGMVKLTPDRQDMLVAAEPAIFQPVKGGWGAKGATLLCLAACDEPTATGALTAAWRGVASKTQLKAFDAVHGPA</sequence>
<dbReference type="InterPro" id="IPR038056">
    <property type="entry name" value="YjbR-like_sf"/>
</dbReference>
<evidence type="ECO:0008006" key="3">
    <source>
        <dbReference type="Google" id="ProtNLM"/>
    </source>
</evidence>
<dbReference type="Proteomes" id="UP000056905">
    <property type="component" value="Chromosome"/>
</dbReference>
<dbReference type="OrthoDB" id="277063at2"/>
<keyword evidence="2" id="KW-1185">Reference proteome</keyword>
<dbReference type="KEGG" id="chq:AQ619_06375"/>
<dbReference type="STRING" id="69395.AQ619_06375"/>
<evidence type="ECO:0000313" key="1">
    <source>
        <dbReference type="EMBL" id="ALL13008.1"/>
    </source>
</evidence>
<dbReference type="SUPFAM" id="SSF142906">
    <property type="entry name" value="YjbR-like"/>
    <property type="match status" value="1"/>
</dbReference>
<dbReference type="Pfam" id="PF04237">
    <property type="entry name" value="YjbR"/>
    <property type="match status" value="1"/>
</dbReference>
<protein>
    <recommendedName>
        <fullName evidence="3">MmcQ/YjbR family DNA-binding protein</fullName>
    </recommendedName>
</protein>
<dbReference type="RefSeq" id="WP_062145581.1">
    <property type="nucleotide sequence ID" value="NZ_CP013002.1"/>
</dbReference>
<evidence type="ECO:0000313" key="2">
    <source>
        <dbReference type="Proteomes" id="UP000056905"/>
    </source>
</evidence>
<dbReference type="AlphaFoldDB" id="A0A0P0NY45"/>
<accession>A0A0P0NY45</accession>